<evidence type="ECO:0000256" key="4">
    <source>
        <dbReference type="SAM" id="MobiDB-lite"/>
    </source>
</evidence>
<evidence type="ECO:0000256" key="1">
    <source>
        <dbReference type="ARBA" id="ARBA00022553"/>
    </source>
</evidence>
<dbReference type="Pfam" id="PF00072">
    <property type="entry name" value="Response_reg"/>
    <property type="match status" value="1"/>
</dbReference>
<dbReference type="Proteomes" id="UP001162734">
    <property type="component" value="Chromosome"/>
</dbReference>
<dbReference type="EMBL" id="AP025592">
    <property type="protein sequence ID" value="BDG07243.1"/>
    <property type="molecule type" value="Genomic_DNA"/>
</dbReference>
<sequence length="347" mass="36629">MAKRVLLIESDTAHAREIYKALEAHGVEVRVTGDGKEGLELAQEERPDAIVLCVELPRVSGWSVCQKLKKDAALKDIAVVLTSSESTLETFDQHRRLKGRAEEYLLKPFPMQALVEKLAPIVGFDPAAPAAPAHAEQELVSLDDVEFEPTGATALDGANPLAGGDDDLKFLDDAFERLEGAAPPEAEAEAEVEVGLELPPEGTPGEAALGPEAPLDGQSGLEVSLELAPDPSPGPEPEPAAEAAPLAAALDPLPAPTSGEARDAEVARLTRALEDSEAARRELEARLARAEERVLRAVARLRHDDEARERARKALAIAQQLLGAEASQAPAAEEPTPAASASGSTPR</sequence>
<dbReference type="PANTHER" id="PTHR44591:SF3">
    <property type="entry name" value="RESPONSE REGULATORY DOMAIN-CONTAINING PROTEIN"/>
    <property type="match status" value="1"/>
</dbReference>
<keyword evidence="7" id="KW-1185">Reference proteome</keyword>
<comment type="caution">
    <text evidence="2">Lacks conserved residue(s) required for the propagation of feature annotation.</text>
</comment>
<dbReference type="PANTHER" id="PTHR44591">
    <property type="entry name" value="STRESS RESPONSE REGULATOR PROTEIN 1"/>
    <property type="match status" value="1"/>
</dbReference>
<organism evidence="6 7">
    <name type="scientific">Anaeromyxobacter paludicola</name>
    <dbReference type="NCBI Taxonomy" id="2918171"/>
    <lineage>
        <taxon>Bacteria</taxon>
        <taxon>Pseudomonadati</taxon>
        <taxon>Myxococcota</taxon>
        <taxon>Myxococcia</taxon>
        <taxon>Myxococcales</taxon>
        <taxon>Cystobacterineae</taxon>
        <taxon>Anaeromyxobacteraceae</taxon>
        <taxon>Anaeromyxobacter</taxon>
    </lineage>
</organism>
<keyword evidence="1" id="KW-0597">Phosphoprotein</keyword>
<dbReference type="InterPro" id="IPR050595">
    <property type="entry name" value="Bact_response_regulator"/>
</dbReference>
<evidence type="ECO:0000256" key="2">
    <source>
        <dbReference type="PROSITE-ProRule" id="PRU00169"/>
    </source>
</evidence>
<feature type="region of interest" description="Disordered" evidence="4">
    <location>
        <begin position="182"/>
        <end position="265"/>
    </location>
</feature>
<dbReference type="InterPro" id="IPR001789">
    <property type="entry name" value="Sig_transdc_resp-reg_receiver"/>
</dbReference>
<name>A0ABN6N603_9BACT</name>
<evidence type="ECO:0000313" key="6">
    <source>
        <dbReference type="EMBL" id="BDG07243.1"/>
    </source>
</evidence>
<evidence type="ECO:0000256" key="3">
    <source>
        <dbReference type="SAM" id="Coils"/>
    </source>
</evidence>
<protein>
    <recommendedName>
        <fullName evidence="5">Response regulatory domain-containing protein</fullName>
    </recommendedName>
</protein>
<dbReference type="InterPro" id="IPR011006">
    <property type="entry name" value="CheY-like_superfamily"/>
</dbReference>
<reference evidence="7" key="1">
    <citation type="journal article" date="2022" name="Int. J. Syst. Evol. Microbiol.">
        <title>Anaeromyxobacter oryzae sp. nov., Anaeromyxobacter diazotrophicus sp. nov. and Anaeromyxobacter paludicola sp. nov., isolated from paddy soils.</title>
        <authorList>
            <person name="Itoh H."/>
            <person name="Xu Z."/>
            <person name="Mise K."/>
            <person name="Masuda Y."/>
            <person name="Ushijima N."/>
            <person name="Hayakawa C."/>
            <person name="Shiratori Y."/>
            <person name="Senoo K."/>
        </authorList>
    </citation>
    <scope>NUCLEOTIDE SEQUENCE [LARGE SCALE GENOMIC DNA]</scope>
    <source>
        <strain evidence="7">Red630</strain>
    </source>
</reference>
<feature type="region of interest" description="Disordered" evidence="4">
    <location>
        <begin position="324"/>
        <end position="347"/>
    </location>
</feature>
<dbReference type="SMART" id="SM00448">
    <property type="entry name" value="REC"/>
    <property type="match status" value="1"/>
</dbReference>
<dbReference type="CDD" id="cd00156">
    <property type="entry name" value="REC"/>
    <property type="match status" value="1"/>
</dbReference>
<feature type="coiled-coil region" evidence="3">
    <location>
        <begin position="266"/>
        <end position="300"/>
    </location>
</feature>
<feature type="compositionally biased region" description="Low complexity" evidence="4">
    <location>
        <begin position="240"/>
        <end position="252"/>
    </location>
</feature>
<dbReference type="PROSITE" id="PS50110">
    <property type="entry name" value="RESPONSE_REGULATORY"/>
    <property type="match status" value="1"/>
</dbReference>
<dbReference type="SUPFAM" id="SSF52172">
    <property type="entry name" value="CheY-like"/>
    <property type="match status" value="1"/>
</dbReference>
<gene>
    <name evidence="6" type="ORF">AMPC_03560</name>
</gene>
<evidence type="ECO:0000313" key="7">
    <source>
        <dbReference type="Proteomes" id="UP001162734"/>
    </source>
</evidence>
<evidence type="ECO:0000259" key="5">
    <source>
        <dbReference type="PROSITE" id="PS50110"/>
    </source>
</evidence>
<keyword evidence="3" id="KW-0175">Coiled coil</keyword>
<dbReference type="RefSeq" id="WP_248343844.1">
    <property type="nucleotide sequence ID" value="NZ_AP025592.1"/>
</dbReference>
<accession>A0ABN6N603</accession>
<proteinExistence type="predicted"/>
<dbReference type="Gene3D" id="3.40.50.2300">
    <property type="match status" value="1"/>
</dbReference>
<feature type="domain" description="Response regulatory" evidence="5">
    <location>
        <begin position="4"/>
        <end position="122"/>
    </location>
</feature>